<dbReference type="KEGG" id="slw:BRW62_10275"/>
<dbReference type="InterPro" id="IPR005311">
    <property type="entry name" value="PBP_dimer"/>
</dbReference>
<name>A0A2D2Q471_PARLV</name>
<dbReference type="SUPFAM" id="SSF56601">
    <property type="entry name" value="beta-lactamase/transpeptidase-like"/>
    <property type="match status" value="1"/>
</dbReference>
<dbReference type="AlphaFoldDB" id="A0A2D2Q471"/>
<dbReference type="InterPro" id="IPR036138">
    <property type="entry name" value="PBP_dimer_sf"/>
</dbReference>
<keyword evidence="4" id="KW-0812">Transmembrane</keyword>
<gene>
    <name evidence="7" type="ORF">BRW62_10275</name>
</gene>
<dbReference type="EMBL" id="CP018092">
    <property type="protein sequence ID" value="ATS19057.1"/>
    <property type="molecule type" value="Genomic_DNA"/>
</dbReference>
<keyword evidence="7" id="KW-0131">Cell cycle</keyword>
<keyword evidence="7" id="KW-0132">Cell division</keyword>
<evidence type="ECO:0000256" key="2">
    <source>
        <dbReference type="ARBA" id="ARBA00007171"/>
    </source>
</evidence>
<organism evidence="7 8">
    <name type="scientific">Parathermosynechococcus lividus PCC 6715</name>
    <dbReference type="NCBI Taxonomy" id="1917166"/>
    <lineage>
        <taxon>Bacteria</taxon>
        <taxon>Bacillati</taxon>
        <taxon>Cyanobacteriota</taxon>
        <taxon>Cyanophyceae</taxon>
        <taxon>Acaryochloridales</taxon>
        <taxon>Thermosynechococcaceae</taxon>
        <taxon>Parathermosynechococcus</taxon>
    </lineage>
</organism>
<dbReference type="InterPro" id="IPR012338">
    <property type="entry name" value="Beta-lactam/transpept-like"/>
</dbReference>
<dbReference type="InterPro" id="IPR050515">
    <property type="entry name" value="Beta-lactam/transpept"/>
</dbReference>
<dbReference type="Pfam" id="PF00905">
    <property type="entry name" value="Transpeptidase"/>
    <property type="match status" value="1"/>
</dbReference>
<reference evidence="8" key="2">
    <citation type="journal article" date="2022" name="Front. Microbiol.">
        <title>Comparative Genomic Analysis Revealed Distinct Molecular Components and Organization of CO2-Concentrating Mechanism in Thermophilic Cyanobacteria.</title>
        <authorList>
            <person name="Tang J."/>
            <person name="Zhou H."/>
            <person name="Yao D."/>
            <person name="Riaz S."/>
            <person name="You D."/>
            <person name="Klepacz-Smolka A."/>
            <person name="Daroch M."/>
        </authorList>
    </citation>
    <scope>NUCLEOTIDE SEQUENCE [LARGE SCALE GENOMIC DNA]</scope>
    <source>
        <strain evidence="8">PCC 6715</strain>
    </source>
</reference>
<dbReference type="PANTHER" id="PTHR30627:SF1">
    <property type="entry name" value="PEPTIDOGLYCAN D,D-TRANSPEPTIDASE FTSI"/>
    <property type="match status" value="1"/>
</dbReference>
<accession>A0A2D2Q471</accession>
<proteinExistence type="inferred from homology"/>
<dbReference type="OrthoDB" id="9770103at2"/>
<evidence type="ECO:0000256" key="1">
    <source>
        <dbReference type="ARBA" id="ARBA00004370"/>
    </source>
</evidence>
<dbReference type="GO" id="GO:0051301">
    <property type="term" value="P:cell division"/>
    <property type="evidence" value="ECO:0007669"/>
    <property type="project" value="UniProtKB-KW"/>
</dbReference>
<dbReference type="Gene3D" id="3.40.710.10">
    <property type="entry name" value="DD-peptidase/beta-lactamase superfamily"/>
    <property type="match status" value="1"/>
</dbReference>
<evidence type="ECO:0000256" key="3">
    <source>
        <dbReference type="ARBA" id="ARBA00023136"/>
    </source>
</evidence>
<sequence length="615" mass="68323">MTTAKAVATPKPIAAGRIWLILIFLLGAMAGVAARLVYLQVLERDTLAEKARQQQQHYTPPTLARYPITDRRDTVVALDRPVFTLFAHPSHFKVEPTAIAHALAPLLGQSPTQLLAKFGTYPTGVPIAYEVSEEVAAKIRALNYDGLELNQAWQRIYPQQELMAGIVGYVDREHKGQAGIEFSQNDFLQVRNPQPLLSMNGLGQWLPALAPTDPQVLTQGYHVRLTVDSRLQQTARQALRQQLRKFNAKRGTVLVLEVASGALRALVSEPSYNPNQYYRADPALFRNWAVSDLYEPGSTFKPINTAIALELNAITPNTVLPDEGRIMVGGWPIQNSDFSQRGGRGALTISQVLGYSSNVAMVHMMNRIPRRHYYRYLHRLGLTQKVGSDLPFETAAQLKPAEQFIHYPIESATAAFGQGLSLTPLHLVQLLGAIANGGELVVPHVIEGLYDENGHLQRQPRRAEPRRVFSERTSTEVINMLGEVVRSGTGKPAHIPGYRLGGKTGTAQKAVGGTYGNQRITSFAAVFPLEQPQYVILAVVDEPQGDDAYGSTVAIPIVKAVTESLITIEGIPPPIPKNYGDPLLQHRCHNRKEHSRRMLWYSVFLPRWWRSLWCF</sequence>
<comment type="subcellular location">
    <subcellularLocation>
        <location evidence="1">Membrane</location>
    </subcellularLocation>
</comment>
<evidence type="ECO:0000256" key="4">
    <source>
        <dbReference type="SAM" id="Phobius"/>
    </source>
</evidence>
<feature type="transmembrane region" description="Helical" evidence="4">
    <location>
        <begin position="18"/>
        <end position="38"/>
    </location>
</feature>
<reference evidence="7 8" key="1">
    <citation type="submission" date="2016-11" db="EMBL/GenBank/DDBJ databases">
        <title>Complete genome sequence of thermophilic cyanobacteria strain Synechococcus sp. PCC6715.</title>
        <authorList>
            <person name="Tang J."/>
            <person name="Daroch M."/>
            <person name="Liang Y."/>
            <person name="Jiang D."/>
            <person name="Shah M."/>
        </authorList>
    </citation>
    <scope>NUCLEOTIDE SEQUENCE [LARGE SCALE GENOMIC DNA]</scope>
    <source>
        <strain evidence="7 8">PCC 6715</strain>
    </source>
</reference>
<dbReference type="Gene3D" id="3.30.450.330">
    <property type="match status" value="1"/>
</dbReference>
<keyword evidence="3 4" id="KW-0472">Membrane</keyword>
<dbReference type="PANTHER" id="PTHR30627">
    <property type="entry name" value="PEPTIDOGLYCAN D,D-TRANSPEPTIDASE"/>
    <property type="match status" value="1"/>
</dbReference>
<protein>
    <submittedName>
        <fullName evidence="7">Cell division protein FtsI</fullName>
    </submittedName>
</protein>
<dbReference type="GO" id="GO:0071555">
    <property type="term" value="P:cell wall organization"/>
    <property type="evidence" value="ECO:0007669"/>
    <property type="project" value="TreeGrafter"/>
</dbReference>
<evidence type="ECO:0000259" key="5">
    <source>
        <dbReference type="Pfam" id="PF00905"/>
    </source>
</evidence>
<dbReference type="GO" id="GO:0008658">
    <property type="term" value="F:penicillin binding"/>
    <property type="evidence" value="ECO:0007669"/>
    <property type="project" value="InterPro"/>
</dbReference>
<dbReference type="SUPFAM" id="SSF56519">
    <property type="entry name" value="Penicillin binding protein dimerisation domain"/>
    <property type="match status" value="1"/>
</dbReference>
<evidence type="ECO:0000259" key="6">
    <source>
        <dbReference type="Pfam" id="PF03717"/>
    </source>
</evidence>
<dbReference type="Gene3D" id="3.90.1310.10">
    <property type="entry name" value="Penicillin-binding protein 2a (Domain 2)"/>
    <property type="match status" value="1"/>
</dbReference>
<comment type="similarity">
    <text evidence="2">Belongs to the transpeptidase family.</text>
</comment>
<evidence type="ECO:0000313" key="8">
    <source>
        <dbReference type="Proteomes" id="UP000231057"/>
    </source>
</evidence>
<dbReference type="Pfam" id="PF03717">
    <property type="entry name" value="PBP_dimer"/>
    <property type="match status" value="1"/>
</dbReference>
<evidence type="ECO:0000313" key="7">
    <source>
        <dbReference type="EMBL" id="ATS19057.1"/>
    </source>
</evidence>
<feature type="domain" description="Penicillin-binding protein transpeptidase" evidence="5">
    <location>
        <begin position="251"/>
        <end position="562"/>
    </location>
</feature>
<dbReference type="RefSeq" id="WP_099799399.1">
    <property type="nucleotide sequence ID" value="NZ_CP018092.1"/>
</dbReference>
<keyword evidence="8" id="KW-1185">Reference proteome</keyword>
<dbReference type="GO" id="GO:0005886">
    <property type="term" value="C:plasma membrane"/>
    <property type="evidence" value="ECO:0007669"/>
    <property type="project" value="TreeGrafter"/>
</dbReference>
<feature type="domain" description="Penicillin-binding protein dimerisation" evidence="6">
    <location>
        <begin position="67"/>
        <end position="174"/>
    </location>
</feature>
<dbReference type="Proteomes" id="UP000231057">
    <property type="component" value="Chromosome"/>
</dbReference>
<keyword evidence="4" id="KW-1133">Transmembrane helix</keyword>
<dbReference type="InterPro" id="IPR001460">
    <property type="entry name" value="PCN-bd_Tpept"/>
</dbReference>